<evidence type="ECO:0000256" key="1">
    <source>
        <dbReference type="ARBA" id="ARBA00004123"/>
    </source>
</evidence>
<evidence type="ECO:0000313" key="6">
    <source>
        <dbReference type="EMBL" id="ROT38867.1"/>
    </source>
</evidence>
<dbReference type="InterPro" id="IPR011989">
    <property type="entry name" value="ARM-like"/>
</dbReference>
<dbReference type="InterPro" id="IPR057942">
    <property type="entry name" value="TPR_TNPO3_IPO13_3rd"/>
</dbReference>
<comment type="similarity">
    <text evidence="2">Belongs to the importin beta family.</text>
</comment>
<dbReference type="GO" id="GO:0005737">
    <property type="term" value="C:cytoplasm"/>
    <property type="evidence" value="ECO:0007669"/>
    <property type="project" value="TreeGrafter"/>
</dbReference>
<dbReference type="Proteomes" id="UP000272025">
    <property type="component" value="Unassembled WGS sequence"/>
</dbReference>
<keyword evidence="3" id="KW-0813">Transport</keyword>
<protein>
    <recommendedName>
        <fullName evidence="8">ARM repeat-containing protein</fullName>
    </recommendedName>
</protein>
<evidence type="ECO:0000256" key="5">
    <source>
        <dbReference type="ARBA" id="ARBA00023242"/>
    </source>
</evidence>
<keyword evidence="7" id="KW-1185">Reference proteome</keyword>
<proteinExistence type="inferred from homology"/>
<dbReference type="STRING" id="1314773.A0A3N2PWJ2"/>
<reference evidence="6 7" key="1">
    <citation type="journal article" date="2018" name="Mol. Ecol.">
        <title>The obligate alkalophilic soda-lake fungus Sodiomyces alkalinus has shifted to a protein diet.</title>
        <authorList>
            <person name="Grum-Grzhimaylo A.A."/>
            <person name="Falkoski D.L."/>
            <person name="van den Heuvel J."/>
            <person name="Valero-Jimenez C.A."/>
            <person name="Min B."/>
            <person name="Choi I.G."/>
            <person name="Lipzen A."/>
            <person name="Daum C.G."/>
            <person name="Aanen D.K."/>
            <person name="Tsang A."/>
            <person name="Henrissat B."/>
            <person name="Bilanenko E.N."/>
            <person name="de Vries R.P."/>
            <person name="van Kan J.A.L."/>
            <person name="Grigoriev I.V."/>
            <person name="Debets A.J.M."/>
        </authorList>
    </citation>
    <scope>NUCLEOTIDE SEQUENCE [LARGE SCALE GENOMIC DNA]</scope>
    <source>
        <strain evidence="6 7">F11</strain>
    </source>
</reference>
<dbReference type="GeneID" id="39577665"/>
<dbReference type="GO" id="GO:0005634">
    <property type="term" value="C:nucleus"/>
    <property type="evidence" value="ECO:0007669"/>
    <property type="project" value="UniProtKB-SubCell"/>
</dbReference>
<evidence type="ECO:0008006" key="8">
    <source>
        <dbReference type="Google" id="ProtNLM"/>
    </source>
</evidence>
<dbReference type="RefSeq" id="XP_028466673.1">
    <property type="nucleotide sequence ID" value="XM_028609187.1"/>
</dbReference>
<dbReference type="EMBL" id="ML119055">
    <property type="protein sequence ID" value="ROT38867.1"/>
    <property type="molecule type" value="Genomic_DNA"/>
</dbReference>
<evidence type="ECO:0000313" key="7">
    <source>
        <dbReference type="Proteomes" id="UP000272025"/>
    </source>
</evidence>
<evidence type="ECO:0000256" key="3">
    <source>
        <dbReference type="ARBA" id="ARBA00022448"/>
    </source>
</evidence>
<dbReference type="InterPro" id="IPR016024">
    <property type="entry name" value="ARM-type_fold"/>
</dbReference>
<evidence type="ECO:0000256" key="2">
    <source>
        <dbReference type="ARBA" id="ARBA00007991"/>
    </source>
</evidence>
<dbReference type="Pfam" id="PF24140">
    <property type="entry name" value="TPR_TNPO3_IPO13_3rd"/>
    <property type="match status" value="1"/>
</dbReference>
<dbReference type="OrthoDB" id="2016913at2759"/>
<dbReference type="PANTHER" id="PTHR12363:SF33">
    <property type="entry name" value="IMPORTIN-13"/>
    <property type="match status" value="1"/>
</dbReference>
<organism evidence="6 7">
    <name type="scientific">Sodiomyces alkalinus (strain CBS 110278 / VKM F-3762 / F11)</name>
    <name type="common">Alkaliphilic filamentous fungus</name>
    <dbReference type="NCBI Taxonomy" id="1314773"/>
    <lineage>
        <taxon>Eukaryota</taxon>
        <taxon>Fungi</taxon>
        <taxon>Dikarya</taxon>
        <taxon>Ascomycota</taxon>
        <taxon>Pezizomycotina</taxon>
        <taxon>Sordariomycetes</taxon>
        <taxon>Hypocreomycetidae</taxon>
        <taxon>Glomerellales</taxon>
        <taxon>Plectosphaerellaceae</taxon>
        <taxon>Sodiomyces</taxon>
    </lineage>
</organism>
<dbReference type="InterPro" id="IPR051345">
    <property type="entry name" value="Importin_beta-like_NTR"/>
</dbReference>
<keyword evidence="5" id="KW-0539">Nucleus</keyword>
<dbReference type="PANTHER" id="PTHR12363">
    <property type="entry name" value="TRANSPORTIN 3 AND IMPORTIN 13"/>
    <property type="match status" value="1"/>
</dbReference>
<sequence>MEELPLPSTSQEAEALVLALYEPSAPRNLKQIQETLSRLQRSPSGWWIARDLLSSGDDKVKFYGALTVTVKLNTERHVGDPVGSLSQDDSLELLHNLTQWIVRSLKDGSGIIVIRKLISALVTFFLHFPNQGRLLIRHLCVSLSSPQAQYPLCSIGTSVGIDAVLRKLELQQLRAALWLTGTLVEEAGKTDLNTSKHSELYEATLVNAHDAVSVMSYCFASGLESHDLYIDCIKCLQSWIWFSQRVSLPSREVIKPLRTLTERVFESLGSSDLFEIAGELVYDLLSNYPSFLVDSHYQLLFSLLNSQWGHERYQGLINGDFEFESVLFGQIILSLGEARAQELLEEVSEQSQWFLSKLCGLTAARGYPVADDRIFVPAIEFWSTFTETIIDKKFSDEAVQPWIAPATSHVLQVASNAWRKASFPPMEVFLSWDSSDRMAFGDARKDVADFLQSTYAVTGPQLVSTFADLVLQQLALEDWWGLEAAAFCLRSLADCVADDTCDGPLKLVFSSSLFDILQRPGGALPPRVRQTCLSLIERYSDYFERETASLPAVLNLLFSVLPDAALACPAARSIQRLCYSSRRILASEANAFLGQYNSLCAQSQVDCLASEKVIGGIACVLQAIADDRTRLEHLEVLLKFVQHDAAKSLLLIEHPELADSHKCLLSTDTLEISEHVALKALRCLASIGKGMRSPVEIPVDLDTEASLAYPDQTIFLTQIQADILGVVQQIQEHFPRSGEVVDCICDILRTGFSERETGPFVFPPEKVVGYLTRQNHPCPRLGLFVSAACSFMSALSNFPGAERVNLCGDLLCWVANLLQLLPEPETDPELAQNCIDFTNRLLVKYPAVFFRGESTTSVEILFVFALRVLEGREPLPKAAAAEFWASFVLISSNDPSVQALAEEALTQLGPSLAFSLIRGIGGNAARSELDKLCEPLKKLVSRHAKAQVWLSSALFDQSFPGYQLSQADKSVFLKKVISLRGSRATNQVVRDFWLASRGSKFAYTS</sequence>
<name>A0A3N2PWJ2_SODAK</name>
<dbReference type="SUPFAM" id="SSF48371">
    <property type="entry name" value="ARM repeat"/>
    <property type="match status" value="1"/>
</dbReference>
<accession>A0A3N2PWJ2</accession>
<evidence type="ECO:0000256" key="4">
    <source>
        <dbReference type="ARBA" id="ARBA00022927"/>
    </source>
</evidence>
<dbReference type="Gene3D" id="1.25.10.10">
    <property type="entry name" value="Leucine-rich Repeat Variant"/>
    <property type="match status" value="1"/>
</dbReference>
<gene>
    <name evidence="6" type="ORF">SODALDRAFT_311989</name>
</gene>
<dbReference type="GO" id="GO:0006606">
    <property type="term" value="P:protein import into nucleus"/>
    <property type="evidence" value="ECO:0007669"/>
    <property type="project" value="TreeGrafter"/>
</dbReference>
<dbReference type="AlphaFoldDB" id="A0A3N2PWJ2"/>
<keyword evidence="4" id="KW-0653">Protein transport</keyword>
<comment type="subcellular location">
    <subcellularLocation>
        <location evidence="1">Nucleus</location>
    </subcellularLocation>
</comment>